<name>A0A095SL07_9GAMM</name>
<dbReference type="OrthoDB" id="8588792at2"/>
<dbReference type="InterPro" id="IPR007893">
    <property type="entry name" value="Spore_coat_U/FanG"/>
</dbReference>
<feature type="signal peptide" evidence="1">
    <location>
        <begin position="1"/>
        <end position="19"/>
    </location>
</feature>
<dbReference type="Pfam" id="PF05229">
    <property type="entry name" value="SCPU"/>
    <property type="match status" value="2"/>
</dbReference>
<evidence type="ECO:0000313" key="4">
    <source>
        <dbReference type="Proteomes" id="UP000029444"/>
    </source>
</evidence>
<reference evidence="3 4" key="1">
    <citation type="submission" date="2012-09" db="EMBL/GenBank/DDBJ databases">
        <title>Genome Sequence of alkane-degrading Bacterium Alcanivorax sp. 19-m-6.</title>
        <authorList>
            <person name="Lai Q."/>
            <person name="Shao Z."/>
        </authorList>
    </citation>
    <scope>NUCLEOTIDE SEQUENCE [LARGE SCALE GENOMIC DNA]</scope>
    <source>
        <strain evidence="3 4">19-m-6</strain>
    </source>
</reference>
<keyword evidence="1" id="KW-0732">Signal</keyword>
<comment type="caution">
    <text evidence="3">The sequence shown here is derived from an EMBL/GenBank/DDBJ whole genome shotgun (WGS) entry which is preliminary data.</text>
</comment>
<sequence>MRILLFLSALLLLPLTGNTAVTCGLSNNPVLDFGTPDPFVGGNITTTATLNWSCTKDSPGQPSFQLCFFVSPDSNGNIDPRLLESSGGATLPFNVYSDATHTTVMQPTVDGFSVPVSIPNSGPDTVSGTINLYGMLQPLLTDVQTGLYQTVMANSQVHIVSGGSGAACSSTKGAADNLYTLTAQVNIPNQCQVTATDLDFGTQATPLLQTDSQSSITVRCTNTTLFSVGLNGGLSGNRELTSGTNSVGYELYQDTGRTTVWNNTTGRQSGTGMGTTAAIQLMVFGRIFADPTAAEGVYTDTVTVDVTF</sequence>
<feature type="chain" id="PRO_5001917789" description="Spore coat protein U/FanG domain-containing protein" evidence="1">
    <location>
        <begin position="20"/>
        <end position="308"/>
    </location>
</feature>
<feature type="domain" description="Spore coat protein U/FanG" evidence="2">
    <location>
        <begin position="179"/>
        <end position="304"/>
    </location>
</feature>
<dbReference type="InterPro" id="IPR053167">
    <property type="entry name" value="Spore_coat_component"/>
</dbReference>
<accession>A0A095SL07</accession>
<keyword evidence="4" id="KW-1185">Reference proteome</keyword>
<dbReference type="PATRIC" id="fig|1177154.3.peg.1262"/>
<protein>
    <recommendedName>
        <fullName evidence="2">Spore coat protein U/FanG domain-containing protein</fullName>
    </recommendedName>
</protein>
<organism evidence="3 4">
    <name type="scientific">Alcanivorax nanhaiticus</name>
    <dbReference type="NCBI Taxonomy" id="1177154"/>
    <lineage>
        <taxon>Bacteria</taxon>
        <taxon>Pseudomonadati</taxon>
        <taxon>Pseudomonadota</taxon>
        <taxon>Gammaproteobacteria</taxon>
        <taxon>Oceanospirillales</taxon>
        <taxon>Alcanivoracaceae</taxon>
        <taxon>Alcanivorax</taxon>
    </lineage>
</organism>
<dbReference type="EMBL" id="ARXV01000004">
    <property type="protein sequence ID" value="KGD65346.1"/>
    <property type="molecule type" value="Genomic_DNA"/>
</dbReference>
<dbReference type="Proteomes" id="UP000029444">
    <property type="component" value="Unassembled WGS sequence"/>
</dbReference>
<dbReference type="RefSeq" id="WP_035231369.1">
    <property type="nucleotide sequence ID" value="NZ_ARXV01000004.1"/>
</dbReference>
<evidence type="ECO:0000313" key="3">
    <source>
        <dbReference type="EMBL" id="KGD65346.1"/>
    </source>
</evidence>
<proteinExistence type="predicted"/>
<gene>
    <name evidence="3" type="ORF">Y5S_01239</name>
</gene>
<dbReference type="SMART" id="SM00972">
    <property type="entry name" value="SCPU"/>
    <property type="match status" value="2"/>
</dbReference>
<dbReference type="AlphaFoldDB" id="A0A095SL07"/>
<feature type="domain" description="Spore coat protein U/FanG" evidence="2">
    <location>
        <begin position="19"/>
        <end position="150"/>
    </location>
</feature>
<dbReference type="eggNOG" id="COG5430">
    <property type="taxonomic scope" value="Bacteria"/>
</dbReference>
<evidence type="ECO:0000259" key="2">
    <source>
        <dbReference type="Pfam" id="PF05229"/>
    </source>
</evidence>
<dbReference type="PANTHER" id="PTHR37089">
    <property type="entry name" value="PROTEIN U-RELATED"/>
    <property type="match status" value="1"/>
</dbReference>
<evidence type="ECO:0000256" key="1">
    <source>
        <dbReference type="SAM" id="SignalP"/>
    </source>
</evidence>
<dbReference type="STRING" id="1177154.Y5S_01239"/>